<dbReference type="NCBIfam" id="TIGR01979">
    <property type="entry name" value="sufS"/>
    <property type="match status" value="1"/>
</dbReference>
<dbReference type="GO" id="GO:0031071">
    <property type="term" value="F:cysteine desulfurase activity"/>
    <property type="evidence" value="ECO:0007669"/>
    <property type="project" value="UniProtKB-EC"/>
</dbReference>
<dbReference type="InterPro" id="IPR015421">
    <property type="entry name" value="PyrdxlP-dep_Trfase_major"/>
</dbReference>
<keyword evidence="5 8" id="KW-0663">Pyridoxal phosphate</keyword>
<dbReference type="Gene3D" id="3.40.640.10">
    <property type="entry name" value="Type I PLP-dependent aspartate aminotransferase-like (Major domain)"/>
    <property type="match status" value="1"/>
</dbReference>
<reference evidence="11 12" key="1">
    <citation type="journal article" date="2020" name="Syst. Appl. Microbiol.">
        <title>Alienimonas chondri sp. nov., a novel planctomycete isolated from the biofilm of the red alga Chondrus crispus.</title>
        <authorList>
            <person name="Vitorino I."/>
            <person name="Albuquerque L."/>
            <person name="Wiegand S."/>
            <person name="Kallscheuer N."/>
            <person name="da Costa M.S."/>
            <person name="Lobo-da-Cunha A."/>
            <person name="Jogler C."/>
            <person name="Lage O.M."/>
        </authorList>
    </citation>
    <scope>NUCLEOTIDE SEQUENCE [LARGE SCALE GENOMIC DNA]</scope>
    <source>
        <strain evidence="11 12">LzC2</strain>
    </source>
</reference>
<dbReference type="InterPro" id="IPR015424">
    <property type="entry name" value="PyrdxlP-dep_Trfase"/>
</dbReference>
<proteinExistence type="inferred from homology"/>
<dbReference type="Pfam" id="PF00266">
    <property type="entry name" value="Aminotran_5"/>
    <property type="match status" value="1"/>
</dbReference>
<organism evidence="11 12">
    <name type="scientific">Alienimonas chondri</name>
    <dbReference type="NCBI Taxonomy" id="2681879"/>
    <lineage>
        <taxon>Bacteria</taxon>
        <taxon>Pseudomonadati</taxon>
        <taxon>Planctomycetota</taxon>
        <taxon>Planctomycetia</taxon>
        <taxon>Planctomycetales</taxon>
        <taxon>Planctomycetaceae</taxon>
        <taxon>Alienimonas</taxon>
    </lineage>
</organism>
<comment type="caution">
    <text evidence="11">The sequence shown here is derived from an EMBL/GenBank/DDBJ whole genome shotgun (WGS) entry which is preliminary data.</text>
</comment>
<dbReference type="InterPro" id="IPR020578">
    <property type="entry name" value="Aminotrans_V_PyrdxlP_BS"/>
</dbReference>
<dbReference type="PROSITE" id="PS00595">
    <property type="entry name" value="AA_TRANSFER_CLASS_5"/>
    <property type="match status" value="1"/>
</dbReference>
<evidence type="ECO:0000256" key="1">
    <source>
        <dbReference type="ARBA" id="ARBA00001933"/>
    </source>
</evidence>
<dbReference type="InterPro" id="IPR010970">
    <property type="entry name" value="Cys_dSase_SufS"/>
</dbReference>
<evidence type="ECO:0000256" key="9">
    <source>
        <dbReference type="SAM" id="MobiDB-lite"/>
    </source>
</evidence>
<evidence type="ECO:0000313" key="11">
    <source>
        <dbReference type="EMBL" id="NNJ27198.1"/>
    </source>
</evidence>
<dbReference type="PANTHER" id="PTHR43586">
    <property type="entry name" value="CYSTEINE DESULFURASE"/>
    <property type="match status" value="1"/>
</dbReference>
<dbReference type="RefSeq" id="WP_171188993.1">
    <property type="nucleotide sequence ID" value="NZ_WTPX01000129.1"/>
</dbReference>
<protein>
    <recommendedName>
        <fullName evidence="3 8">Cysteine desulfurase</fullName>
        <ecNumber evidence="3 8">2.8.1.7</ecNumber>
    </recommendedName>
</protein>
<evidence type="ECO:0000256" key="2">
    <source>
        <dbReference type="ARBA" id="ARBA00010447"/>
    </source>
</evidence>
<name>A0ABX1VH78_9PLAN</name>
<evidence type="ECO:0000256" key="8">
    <source>
        <dbReference type="RuleBase" id="RU004506"/>
    </source>
</evidence>
<dbReference type="SUPFAM" id="SSF53383">
    <property type="entry name" value="PLP-dependent transferases"/>
    <property type="match status" value="1"/>
</dbReference>
<dbReference type="CDD" id="cd06453">
    <property type="entry name" value="SufS_like"/>
    <property type="match status" value="1"/>
</dbReference>
<comment type="function">
    <text evidence="8">Catalyzes the removal of elemental sulfur and selenium atoms from L-cysteine, L-cystine, L-selenocysteine, and L-selenocystine to produce L-alanine.</text>
</comment>
<sequence>MNHDATLTTSQASGGRQPSESNSRTPHAPGADAPGSPTPPPPTPLDVDAIRAQFPILCKPLPNGKTLTYLDSGATAQKPTVVLDAMRDCFETYYSNVHRGKSTLGRLVTKAVEASREDCRRFLNAADVSEILFTAGTTAGLNLVAQTWGRANICEGDVIATTVLEHHANLVPWQMLAKETGAELRFLPLTDDGRVDMDRVDEALTDRCKLLAITACSNVLGTLPDVKALCDAARAVGAVSVVDAAQFVPHRRTDVRAWGCDFLVFGAHKLYGPTGVGVLYGKRELLDAMPPWQGGGNMISRVFADRSEWAEPPAKFEAGTPPIGEIVGLGAAVRWVEDLGWEALEAHDRELAAYLLERLEEVPGLTVYGPAANERAALASFTVDGAAAEDLNFLLDKRGIAVRHGHHCTMPLHDLLGVPATTRASLGVYNRAADVDELIEALLAARIRLRLA</sequence>
<evidence type="ECO:0000256" key="5">
    <source>
        <dbReference type="ARBA" id="ARBA00022898"/>
    </source>
</evidence>
<feature type="region of interest" description="Disordered" evidence="9">
    <location>
        <begin position="1"/>
        <end position="47"/>
    </location>
</feature>
<dbReference type="EC" id="2.8.1.7" evidence="3 8"/>
<keyword evidence="4 8" id="KW-0808">Transferase</keyword>
<comment type="cofactor">
    <cofactor evidence="1 7">
        <name>pyridoxal 5'-phosphate</name>
        <dbReference type="ChEBI" id="CHEBI:597326"/>
    </cofactor>
</comment>
<evidence type="ECO:0000256" key="3">
    <source>
        <dbReference type="ARBA" id="ARBA00012239"/>
    </source>
</evidence>
<evidence type="ECO:0000256" key="6">
    <source>
        <dbReference type="ARBA" id="ARBA00050776"/>
    </source>
</evidence>
<keyword evidence="12" id="KW-1185">Reference proteome</keyword>
<feature type="domain" description="Aminotransferase class V" evidence="10">
    <location>
        <begin position="68"/>
        <end position="438"/>
    </location>
</feature>
<dbReference type="Gene3D" id="3.90.1150.10">
    <property type="entry name" value="Aspartate Aminotransferase, domain 1"/>
    <property type="match status" value="1"/>
</dbReference>
<evidence type="ECO:0000256" key="7">
    <source>
        <dbReference type="RuleBase" id="RU004504"/>
    </source>
</evidence>
<dbReference type="EMBL" id="WTPX01000129">
    <property type="protein sequence ID" value="NNJ27198.1"/>
    <property type="molecule type" value="Genomic_DNA"/>
</dbReference>
<evidence type="ECO:0000256" key="4">
    <source>
        <dbReference type="ARBA" id="ARBA00022679"/>
    </source>
</evidence>
<gene>
    <name evidence="11" type="primary">csd_2</name>
    <name evidence="11" type="ORF">LzC2_32990</name>
</gene>
<evidence type="ECO:0000259" key="10">
    <source>
        <dbReference type="Pfam" id="PF00266"/>
    </source>
</evidence>
<accession>A0ABX1VH78</accession>
<comment type="catalytic activity">
    <reaction evidence="6 8">
        <text>(sulfur carrier)-H + L-cysteine = (sulfur carrier)-SH + L-alanine</text>
        <dbReference type="Rhea" id="RHEA:43892"/>
        <dbReference type="Rhea" id="RHEA-COMP:14737"/>
        <dbReference type="Rhea" id="RHEA-COMP:14739"/>
        <dbReference type="ChEBI" id="CHEBI:29917"/>
        <dbReference type="ChEBI" id="CHEBI:35235"/>
        <dbReference type="ChEBI" id="CHEBI:57972"/>
        <dbReference type="ChEBI" id="CHEBI:64428"/>
        <dbReference type="EC" id="2.8.1.7"/>
    </reaction>
</comment>
<dbReference type="Proteomes" id="UP000609651">
    <property type="component" value="Unassembled WGS sequence"/>
</dbReference>
<dbReference type="InterPro" id="IPR015422">
    <property type="entry name" value="PyrdxlP-dep_Trfase_small"/>
</dbReference>
<dbReference type="PANTHER" id="PTHR43586:SF8">
    <property type="entry name" value="CYSTEINE DESULFURASE 1, CHLOROPLASTIC"/>
    <property type="match status" value="1"/>
</dbReference>
<dbReference type="InterPro" id="IPR000192">
    <property type="entry name" value="Aminotrans_V_dom"/>
</dbReference>
<comment type="similarity">
    <text evidence="2 8">Belongs to the class-V pyridoxal-phosphate-dependent aminotransferase family. Csd subfamily.</text>
</comment>
<feature type="compositionally biased region" description="Polar residues" evidence="9">
    <location>
        <begin position="1"/>
        <end position="25"/>
    </location>
</feature>
<evidence type="ECO:0000313" key="12">
    <source>
        <dbReference type="Proteomes" id="UP000609651"/>
    </source>
</evidence>